<reference evidence="3 4" key="1">
    <citation type="submission" date="2020-03" db="EMBL/GenBank/DDBJ databases">
        <title>Genomic Encyclopedia of Type Strains, Phase IV (KMG-IV): sequencing the most valuable type-strain genomes for metagenomic binning, comparative biology and taxonomic classification.</title>
        <authorList>
            <person name="Goeker M."/>
        </authorList>
    </citation>
    <scope>NUCLEOTIDE SEQUENCE [LARGE SCALE GENOMIC DNA]</scope>
    <source>
        <strain evidence="3 4">DSM 24233</strain>
    </source>
</reference>
<evidence type="ECO:0000259" key="2">
    <source>
        <dbReference type="Pfam" id="PF02470"/>
    </source>
</evidence>
<dbReference type="AlphaFoldDB" id="A0A846QN83"/>
<dbReference type="PANTHER" id="PTHR36698:SF3">
    <property type="entry name" value="ABC-TYPE TRANSPORT AUXILIARY LIPOPROTEIN COMPONENT DOMAIN-CONTAINING PROTEIN"/>
    <property type="match status" value="1"/>
</dbReference>
<proteinExistence type="predicted"/>
<sequence>MSTTSHHFRLGAFILAGVGLLAATIIYLGVGELFKDTLTVETYIDESVQGLDVGGAVKFRGVKVGTVEDISFVWARYDNAEELGRYVLVDMALDRDLATSFFGQKASRETLFLRKPVESGLRARLTTQGLTGVAFVELDFFPPQQNPPLPITWEPTHPYIPSAPSTMSRLEAALGSIGQGLKEFESIDFRRMGNSLAEILDKVNAGLDEEDVATIGELVRENLVELRDGFRRVNVLLADKRLDALIPDAAATLAGARRMVQSSEENFVATFQQARNVTANLEHASAGINSLFSNPKLEQSVENVPQVLDDIRAATRDIRRSTVQLERTLRTVSDLTDSESATIRAILQDARKVMDNLSAITGDARQNPSRLILGAPPKRITPETMP</sequence>
<keyword evidence="1" id="KW-0812">Transmembrane</keyword>
<name>A0A846QN83_9BACT</name>
<comment type="caution">
    <text evidence="3">The sequence shown here is derived from an EMBL/GenBank/DDBJ whole genome shotgun (WGS) entry which is preliminary data.</text>
</comment>
<feature type="domain" description="Mce/MlaD" evidence="2">
    <location>
        <begin position="39"/>
        <end position="140"/>
    </location>
</feature>
<dbReference type="PANTHER" id="PTHR36698">
    <property type="entry name" value="BLL5892 PROTEIN"/>
    <property type="match status" value="1"/>
</dbReference>
<dbReference type="EMBL" id="JAATJA010000001">
    <property type="protein sequence ID" value="NJB67723.1"/>
    <property type="molecule type" value="Genomic_DNA"/>
</dbReference>
<feature type="transmembrane region" description="Helical" evidence="1">
    <location>
        <begin position="12"/>
        <end position="30"/>
    </location>
</feature>
<accession>A0A846QN83</accession>
<dbReference type="Proteomes" id="UP000580856">
    <property type="component" value="Unassembled WGS sequence"/>
</dbReference>
<gene>
    <name evidence="3" type="ORF">GGQ74_001363</name>
</gene>
<evidence type="ECO:0000313" key="4">
    <source>
        <dbReference type="Proteomes" id="UP000580856"/>
    </source>
</evidence>
<dbReference type="InterPro" id="IPR003399">
    <property type="entry name" value="Mce/MlaD"/>
</dbReference>
<evidence type="ECO:0000256" key="1">
    <source>
        <dbReference type="SAM" id="Phobius"/>
    </source>
</evidence>
<keyword evidence="1" id="KW-0472">Membrane</keyword>
<dbReference type="Pfam" id="PF02470">
    <property type="entry name" value="MlaD"/>
    <property type="match status" value="1"/>
</dbReference>
<protein>
    <submittedName>
        <fullName evidence="3">Paraquat-inducible protein B</fullName>
    </submittedName>
</protein>
<keyword evidence="4" id="KW-1185">Reference proteome</keyword>
<evidence type="ECO:0000313" key="3">
    <source>
        <dbReference type="EMBL" id="NJB67723.1"/>
    </source>
</evidence>
<dbReference type="RefSeq" id="WP_167940755.1">
    <property type="nucleotide sequence ID" value="NZ_JAATJA010000001.1"/>
</dbReference>
<organism evidence="3 4">
    <name type="scientific">Desulfobaculum xiamenense</name>
    <dbReference type="NCBI Taxonomy" id="995050"/>
    <lineage>
        <taxon>Bacteria</taxon>
        <taxon>Pseudomonadati</taxon>
        <taxon>Thermodesulfobacteriota</taxon>
        <taxon>Desulfovibrionia</taxon>
        <taxon>Desulfovibrionales</taxon>
        <taxon>Desulfovibrionaceae</taxon>
        <taxon>Desulfobaculum</taxon>
    </lineage>
</organism>
<keyword evidence="1" id="KW-1133">Transmembrane helix</keyword>